<dbReference type="InterPro" id="IPR025714">
    <property type="entry name" value="Methyltranfer_dom"/>
</dbReference>
<dbReference type="RefSeq" id="WP_264987604.1">
    <property type="nucleotide sequence ID" value="NZ_BRZA01000001.1"/>
</dbReference>
<accession>A0ABQ5NIM2</accession>
<evidence type="ECO:0000313" key="3">
    <source>
        <dbReference type="Proteomes" id="UP001065593"/>
    </source>
</evidence>
<dbReference type="Gene3D" id="3.40.50.150">
    <property type="entry name" value="Vaccinia Virus protein VP39"/>
    <property type="match status" value="1"/>
</dbReference>
<dbReference type="InterPro" id="IPR029063">
    <property type="entry name" value="SAM-dependent_MTases_sf"/>
</dbReference>
<dbReference type="Proteomes" id="UP001065593">
    <property type="component" value="Unassembled WGS sequence"/>
</dbReference>
<evidence type="ECO:0000313" key="2">
    <source>
        <dbReference type="EMBL" id="GLC87889.1"/>
    </source>
</evidence>
<feature type="domain" description="Methyltransferase" evidence="1">
    <location>
        <begin position="49"/>
        <end position="144"/>
    </location>
</feature>
<dbReference type="Pfam" id="PF13847">
    <property type="entry name" value="Methyltransf_31"/>
    <property type="match status" value="1"/>
</dbReference>
<dbReference type="PANTHER" id="PTHR43861">
    <property type="entry name" value="TRANS-ACONITATE 2-METHYLTRANSFERASE-RELATED"/>
    <property type="match status" value="1"/>
</dbReference>
<organism evidence="2 3">
    <name type="scientific">Lysinibacillus piscis</name>
    <dbReference type="NCBI Taxonomy" id="2518931"/>
    <lineage>
        <taxon>Bacteria</taxon>
        <taxon>Bacillati</taxon>
        <taxon>Bacillota</taxon>
        <taxon>Bacilli</taxon>
        <taxon>Bacillales</taxon>
        <taxon>Bacillaceae</taxon>
        <taxon>Lysinibacillus</taxon>
    </lineage>
</organism>
<comment type="caution">
    <text evidence="2">The sequence shown here is derived from an EMBL/GenBank/DDBJ whole genome shotgun (WGS) entry which is preliminary data.</text>
</comment>
<gene>
    <name evidence="2" type="ORF">LYSBPC_10160</name>
</gene>
<keyword evidence="3" id="KW-1185">Reference proteome</keyword>
<name>A0ABQ5NIM2_9BACI</name>
<protein>
    <recommendedName>
        <fullName evidence="1">Methyltransferase domain-containing protein</fullName>
    </recommendedName>
</protein>
<dbReference type="SUPFAM" id="SSF53335">
    <property type="entry name" value="S-adenosyl-L-methionine-dependent methyltransferases"/>
    <property type="match status" value="1"/>
</dbReference>
<sequence>MDKWDINSNEYWNERFKKDWEELNGQKQTSFFINILIEHLPKWMNQDLNNANVCDAGCAEGQGTFLFKERYPNINIDGIDFSEEAVKKAQKLYPKINFFKDDIYDLSKTYDSIFISNVLEHFEDPFEIIRNLLEKTKNHLIIMVPFQEVERLKEHFYTFDYHNFPLKINNFIISYFKIVDCRMIENTLWDGKQAILIYTHKNLLSNKNTLDSFVNFAFDTEHTKKIDRQLYEQKRENLQLSDWGKKISDESIQKDIVIARLNQEIENISIFISEQRRSLEERDQLILEQNKKIEETSLWGQSLYEQVIERDRIIEGLNKQIGEISEYIQNNVKERKGR</sequence>
<dbReference type="EMBL" id="BRZA01000001">
    <property type="protein sequence ID" value="GLC87889.1"/>
    <property type="molecule type" value="Genomic_DNA"/>
</dbReference>
<proteinExistence type="predicted"/>
<evidence type="ECO:0000259" key="1">
    <source>
        <dbReference type="Pfam" id="PF13847"/>
    </source>
</evidence>
<reference evidence="2" key="1">
    <citation type="submission" date="2022-08" db="EMBL/GenBank/DDBJ databases">
        <title>Draft genome sequence of Lysinibacillus sp. strain KH24.</title>
        <authorList>
            <person name="Kanbe H."/>
            <person name="Itoh H."/>
        </authorList>
    </citation>
    <scope>NUCLEOTIDE SEQUENCE</scope>
    <source>
        <strain evidence="2">KH24</strain>
    </source>
</reference>